<accession>A0A0A0JBI3</accession>
<dbReference type="GO" id="GO:0016491">
    <property type="term" value="F:oxidoreductase activity"/>
    <property type="evidence" value="ECO:0007669"/>
    <property type="project" value="UniProtKB-KW"/>
</dbReference>
<keyword evidence="2" id="KW-0479">Metal-binding</keyword>
<dbReference type="STRING" id="1385520.N802_12245"/>
<dbReference type="eggNOG" id="COG2132">
    <property type="taxonomic scope" value="Bacteria"/>
</dbReference>
<evidence type="ECO:0000256" key="2">
    <source>
        <dbReference type="ARBA" id="ARBA00022723"/>
    </source>
</evidence>
<feature type="domain" description="Plastocyanin-like" evidence="7">
    <location>
        <begin position="78"/>
        <end position="185"/>
    </location>
</feature>
<dbReference type="PANTHER" id="PTHR48267:SF1">
    <property type="entry name" value="BILIRUBIN OXIDASE"/>
    <property type="match status" value="1"/>
</dbReference>
<gene>
    <name evidence="8" type="ORF">N802_12245</name>
</gene>
<dbReference type="Pfam" id="PF00394">
    <property type="entry name" value="Cu-oxidase"/>
    <property type="match status" value="1"/>
</dbReference>
<dbReference type="PANTHER" id="PTHR48267">
    <property type="entry name" value="CUPREDOXIN SUPERFAMILY PROTEIN"/>
    <property type="match status" value="1"/>
</dbReference>
<dbReference type="AlphaFoldDB" id="A0A0A0JBI3"/>
<dbReference type="Gene3D" id="2.60.40.420">
    <property type="entry name" value="Cupredoxins - blue copper proteins"/>
    <property type="match status" value="3"/>
</dbReference>
<feature type="domain" description="Plastocyanin-like" evidence="6">
    <location>
        <begin position="376"/>
        <end position="481"/>
    </location>
</feature>
<evidence type="ECO:0000256" key="4">
    <source>
        <dbReference type="SAM" id="MobiDB-lite"/>
    </source>
</evidence>
<feature type="domain" description="Plastocyanin-like" evidence="5">
    <location>
        <begin position="225"/>
        <end position="302"/>
    </location>
</feature>
<dbReference type="InterPro" id="IPR011707">
    <property type="entry name" value="Cu-oxidase-like_N"/>
</dbReference>
<feature type="region of interest" description="Disordered" evidence="4">
    <location>
        <begin position="489"/>
        <end position="511"/>
    </location>
</feature>
<evidence type="ECO:0000259" key="5">
    <source>
        <dbReference type="Pfam" id="PF00394"/>
    </source>
</evidence>
<evidence type="ECO:0000256" key="3">
    <source>
        <dbReference type="ARBA" id="ARBA00023002"/>
    </source>
</evidence>
<dbReference type="InterPro" id="IPR002355">
    <property type="entry name" value="Cu_oxidase_Cu_BS"/>
</dbReference>
<protein>
    <submittedName>
        <fullName evidence="8">Copper oxidase</fullName>
    </submittedName>
</protein>
<dbReference type="CDD" id="cd13890">
    <property type="entry name" value="CuRO_3_CueO_FtsP"/>
    <property type="match status" value="1"/>
</dbReference>
<dbReference type="CDD" id="cd13867">
    <property type="entry name" value="CuRO_2_CueO_FtsP"/>
    <property type="match status" value="1"/>
</dbReference>
<feature type="compositionally biased region" description="Basic and acidic residues" evidence="4">
    <location>
        <begin position="492"/>
        <end position="502"/>
    </location>
</feature>
<name>A0A0A0JBI3_9MICO</name>
<dbReference type="CDD" id="cd04232">
    <property type="entry name" value="CuRO_1_CueO_FtsP"/>
    <property type="match status" value="1"/>
</dbReference>
<keyword evidence="3" id="KW-0560">Oxidoreductase</keyword>
<comment type="similarity">
    <text evidence="1">Belongs to the multicopper oxidase family.</text>
</comment>
<dbReference type="PROSITE" id="PS00080">
    <property type="entry name" value="MULTICOPPER_OXIDASE2"/>
    <property type="match status" value="1"/>
</dbReference>
<organism evidence="8 9">
    <name type="scientific">Knoellia sinensis KCTC 19936</name>
    <dbReference type="NCBI Taxonomy" id="1385520"/>
    <lineage>
        <taxon>Bacteria</taxon>
        <taxon>Bacillati</taxon>
        <taxon>Actinomycetota</taxon>
        <taxon>Actinomycetes</taxon>
        <taxon>Micrococcales</taxon>
        <taxon>Intrasporangiaceae</taxon>
        <taxon>Knoellia</taxon>
    </lineage>
</organism>
<dbReference type="Pfam" id="PF07731">
    <property type="entry name" value="Cu-oxidase_2"/>
    <property type="match status" value="1"/>
</dbReference>
<evidence type="ECO:0000256" key="1">
    <source>
        <dbReference type="ARBA" id="ARBA00010609"/>
    </source>
</evidence>
<evidence type="ECO:0000313" key="8">
    <source>
        <dbReference type="EMBL" id="KGN34164.1"/>
    </source>
</evidence>
<sequence length="511" mass="54771">MMRTALKLVLAIGTVVVLVIGGFTAYIAWSFANASISTVGEVEFARPLAIPPLAKSTVDAAGVRTFDLAMQAGATDLGRGEPTPTWGFNGAFLGPTLRATRGEQVKVNITNGIDETSTVHWHGMHLPAGMDGGPHQPIAPGANWSPQWTIDQPAASLWYHPHPHGETAKHVYRGLAGMFILDDANEVALPKTYGVDDFPIMVQDKAFDGSKLDDRAGLFQSTGILGDTVLVNGTPGPFLDVTSERVRLRVVNGSNARVYRFHFDDNRPYAVVASDGGLLPAPVETNELLLSPGERAEIVVDVRPGERTVLQSTPPTGDSNRFTGASDRLDILELRGAQTLTASPVVPATLAPAPDLADDTVGATRNVSLGGSNTNFGKMDLERVDIVSTLDTTETWNVTNADGQVHNFHIHDVQFQVIRYAGGPPPAVLAGWKDTILIPQGETVELRMRFTDFADASSPYMFHCHLLRHEDQGLMGQFVVARPGEKVGAIDVPDHDGDDHAAAEVSTGHAH</sequence>
<dbReference type="InterPro" id="IPR001117">
    <property type="entry name" value="Cu-oxidase_2nd"/>
</dbReference>
<dbReference type="Pfam" id="PF07732">
    <property type="entry name" value="Cu-oxidase_3"/>
    <property type="match status" value="1"/>
</dbReference>
<proteinExistence type="inferred from homology"/>
<dbReference type="SUPFAM" id="SSF49503">
    <property type="entry name" value="Cupredoxins"/>
    <property type="match status" value="3"/>
</dbReference>
<dbReference type="GO" id="GO:0005507">
    <property type="term" value="F:copper ion binding"/>
    <property type="evidence" value="ECO:0007669"/>
    <property type="project" value="InterPro"/>
</dbReference>
<keyword evidence="9" id="KW-1185">Reference proteome</keyword>
<comment type="caution">
    <text evidence="8">The sequence shown here is derived from an EMBL/GenBank/DDBJ whole genome shotgun (WGS) entry which is preliminary data.</text>
</comment>
<evidence type="ECO:0000313" key="9">
    <source>
        <dbReference type="Proteomes" id="UP000030002"/>
    </source>
</evidence>
<evidence type="ECO:0000259" key="7">
    <source>
        <dbReference type="Pfam" id="PF07732"/>
    </source>
</evidence>
<dbReference type="EMBL" id="AVPJ01000002">
    <property type="protein sequence ID" value="KGN34164.1"/>
    <property type="molecule type" value="Genomic_DNA"/>
</dbReference>
<dbReference type="InterPro" id="IPR045087">
    <property type="entry name" value="Cu-oxidase_fam"/>
</dbReference>
<dbReference type="InterPro" id="IPR008972">
    <property type="entry name" value="Cupredoxin"/>
</dbReference>
<reference evidence="8 9" key="1">
    <citation type="submission" date="2013-08" db="EMBL/GenBank/DDBJ databases">
        <title>The genome sequence of Knoellia sinensis.</title>
        <authorList>
            <person name="Zhu W."/>
            <person name="Wang G."/>
        </authorList>
    </citation>
    <scope>NUCLEOTIDE SEQUENCE [LARGE SCALE GENOMIC DNA]</scope>
    <source>
        <strain evidence="8 9">KCTC 19936</strain>
    </source>
</reference>
<dbReference type="InterPro" id="IPR011706">
    <property type="entry name" value="Cu-oxidase_C"/>
</dbReference>
<dbReference type="Proteomes" id="UP000030002">
    <property type="component" value="Unassembled WGS sequence"/>
</dbReference>
<evidence type="ECO:0000259" key="6">
    <source>
        <dbReference type="Pfam" id="PF07731"/>
    </source>
</evidence>